<evidence type="ECO:0000313" key="1">
    <source>
        <dbReference type="EMBL" id="MDR7267838.1"/>
    </source>
</evidence>
<accession>A0ABU1YGH2</accession>
<dbReference type="RefSeq" id="WP_310260312.1">
    <property type="nucleotide sequence ID" value="NZ_JAVDXU010000001.1"/>
</dbReference>
<reference evidence="1 2" key="1">
    <citation type="submission" date="2023-07" db="EMBL/GenBank/DDBJ databases">
        <title>Sorghum-associated microbial communities from plants grown in Nebraska, USA.</title>
        <authorList>
            <person name="Schachtman D."/>
        </authorList>
    </citation>
    <scope>NUCLEOTIDE SEQUENCE [LARGE SCALE GENOMIC DNA]</scope>
    <source>
        <strain evidence="1 2">BE314</strain>
    </source>
</reference>
<dbReference type="Proteomes" id="UP001180453">
    <property type="component" value="Unassembled WGS sequence"/>
</dbReference>
<dbReference type="EMBL" id="JAVDXU010000001">
    <property type="protein sequence ID" value="MDR7267838.1"/>
    <property type="molecule type" value="Genomic_DNA"/>
</dbReference>
<name>A0ABU1YGH2_ROSSA</name>
<organism evidence="1 2">
    <name type="scientific">Roseateles saccharophilus</name>
    <name type="common">Pseudomonas saccharophila</name>
    <dbReference type="NCBI Taxonomy" id="304"/>
    <lineage>
        <taxon>Bacteria</taxon>
        <taxon>Pseudomonadati</taxon>
        <taxon>Pseudomonadota</taxon>
        <taxon>Betaproteobacteria</taxon>
        <taxon>Burkholderiales</taxon>
        <taxon>Sphaerotilaceae</taxon>
        <taxon>Roseateles</taxon>
    </lineage>
</organism>
<keyword evidence="2" id="KW-1185">Reference proteome</keyword>
<gene>
    <name evidence="1" type="ORF">J2X20_000467</name>
</gene>
<comment type="caution">
    <text evidence="1">The sequence shown here is derived from an EMBL/GenBank/DDBJ whole genome shotgun (WGS) entry which is preliminary data.</text>
</comment>
<evidence type="ECO:0000313" key="2">
    <source>
        <dbReference type="Proteomes" id="UP001180453"/>
    </source>
</evidence>
<sequence>MSSAREALIAEALGDVGALLDRVEMVSAALQDTCQAVVQASADLKAETATANRSAALVMENATTQALRHMARRSDEIARAAAETETRAMEAAARKLFKDELAPAFNRLARSLGGRAETPKPFRGSPAAHAVTAIAASAATWTLAVFLLTP</sequence>
<protein>
    <submittedName>
        <fullName evidence="1">Uncharacterized protein (DUF885 family)</fullName>
    </submittedName>
</protein>
<proteinExistence type="predicted"/>